<dbReference type="STRING" id="1167632.GCA_000286335_00798"/>
<keyword evidence="5" id="KW-1185">Reference proteome</keyword>
<feature type="domain" description="Effector-associated" evidence="1">
    <location>
        <begin position="3"/>
        <end position="54"/>
    </location>
</feature>
<dbReference type="AlphaFoldDB" id="A0A2T4PTT7"/>
<evidence type="ECO:0000313" key="5">
    <source>
        <dbReference type="Proteomes" id="UP000627155"/>
    </source>
</evidence>
<gene>
    <name evidence="2" type="ORF">BU072_06185</name>
    <name evidence="3" type="ORF">I6J37_07600</name>
</gene>
<dbReference type="Proteomes" id="UP000627155">
    <property type="component" value="Chromosome"/>
</dbReference>
<reference evidence="2 4" key="1">
    <citation type="journal article" date="2016" name="Front. Microbiol.">
        <title>Comprehensive Phylogenetic Analysis of Bovine Non-aureus Staphylococci Species Based on Whole-Genome Sequencing.</title>
        <authorList>
            <person name="Naushad S."/>
            <person name="Barkema H.W."/>
            <person name="Luby C."/>
            <person name="Condas L.A."/>
            <person name="Nobrega D.B."/>
            <person name="Carson D.A."/>
            <person name="De Buck J."/>
        </authorList>
    </citation>
    <scope>NUCLEOTIDE SEQUENCE [LARGE SCALE GENOMIC DNA]</scope>
    <source>
        <strain evidence="2 4">SNUC 2204</strain>
    </source>
</reference>
<dbReference type="Pfam" id="PF19962">
    <property type="entry name" value="EAD9"/>
    <property type="match status" value="1"/>
</dbReference>
<reference evidence="3 5" key="3">
    <citation type="submission" date="2021-02" db="EMBL/GenBank/DDBJ databases">
        <title>FDA dAtabase for Regulatory Grade micrObial Sequences (FDA-ARGOS): Supporting development and validation of Infectious Disease Dx tests.</title>
        <authorList>
            <person name="Sproer C."/>
            <person name="Gronow S."/>
            <person name="Severitt S."/>
            <person name="Schroder I."/>
            <person name="Tallon L."/>
            <person name="Sadzewicz L."/>
            <person name="Zhao X."/>
            <person name="Boylan J."/>
            <person name="Ott S."/>
            <person name="Bowen H."/>
            <person name="Vavikolanu K."/>
            <person name="Mehta A."/>
            <person name="Aluvathingal J."/>
            <person name="Nadendla S."/>
            <person name="Lowell S."/>
            <person name="Myers T."/>
            <person name="Yan Y."/>
            <person name="Sichtig H."/>
        </authorList>
    </citation>
    <scope>NUCLEOTIDE SEQUENCE [LARGE SCALE GENOMIC DNA]</scope>
    <source>
        <strain evidence="3 5">FDAARGOS_1207</strain>
    </source>
</reference>
<reference evidence="2" key="2">
    <citation type="submission" date="2018-03" db="EMBL/GenBank/DDBJ databases">
        <authorList>
            <person name="Keele B.F."/>
        </authorList>
    </citation>
    <scope>NUCLEOTIDE SEQUENCE</scope>
    <source>
        <strain evidence="2">SNUC 2204</strain>
    </source>
</reference>
<dbReference type="EMBL" id="PZFK01000010">
    <property type="protein sequence ID" value="PTI29809.1"/>
    <property type="molecule type" value="Genomic_DNA"/>
</dbReference>
<sequence length="55" mass="6533">MDLNQQLSELKYDYVRIQNDLEKRESTGHATDLLEKQLVQIEEEISKVRSQLNQD</sequence>
<dbReference type="GeneID" id="86198038"/>
<dbReference type="NCBIfam" id="NF040877">
    <property type="entry name" value="SE1832_fam"/>
    <property type="match status" value="1"/>
</dbReference>
<organism evidence="2 4">
    <name type="scientific">Mammaliicoccus vitulinus</name>
    <dbReference type="NCBI Taxonomy" id="71237"/>
    <lineage>
        <taxon>Bacteria</taxon>
        <taxon>Bacillati</taxon>
        <taxon>Bacillota</taxon>
        <taxon>Bacilli</taxon>
        <taxon>Bacillales</taxon>
        <taxon>Staphylococcaceae</taxon>
        <taxon>Mammaliicoccus</taxon>
    </lineage>
</organism>
<evidence type="ECO:0000313" key="3">
    <source>
        <dbReference type="EMBL" id="QRO84086.1"/>
    </source>
</evidence>
<accession>A0A2T4PTT7</accession>
<dbReference type="InterPro" id="IPR048062">
    <property type="entry name" value="SE1832-like"/>
</dbReference>
<dbReference type="EMBL" id="CP069486">
    <property type="protein sequence ID" value="QRO84086.1"/>
    <property type="molecule type" value="Genomic_DNA"/>
</dbReference>
<evidence type="ECO:0000313" key="4">
    <source>
        <dbReference type="Proteomes" id="UP000241209"/>
    </source>
</evidence>
<dbReference type="OrthoDB" id="2973146at2"/>
<evidence type="ECO:0000313" key="2">
    <source>
        <dbReference type="EMBL" id="PTI29809.1"/>
    </source>
</evidence>
<proteinExistence type="predicted"/>
<name>A0A2T4PTT7_9STAP</name>
<protein>
    <recommendedName>
        <fullName evidence="1">Effector-associated domain-containing protein</fullName>
    </recommendedName>
</protein>
<dbReference type="InterPro" id="IPR045438">
    <property type="entry name" value="EAD9"/>
</dbReference>
<dbReference type="RefSeq" id="WP_016911506.1">
    <property type="nucleotide sequence ID" value="NZ_CANQVP010000008.1"/>
</dbReference>
<dbReference type="Proteomes" id="UP000241209">
    <property type="component" value="Unassembled WGS sequence"/>
</dbReference>
<evidence type="ECO:0000259" key="1">
    <source>
        <dbReference type="Pfam" id="PF19962"/>
    </source>
</evidence>